<reference evidence="1" key="2">
    <citation type="journal article" date="2015" name="Data Brief">
        <title>Shoot transcriptome of the giant reed, Arundo donax.</title>
        <authorList>
            <person name="Barrero R.A."/>
            <person name="Guerrero F.D."/>
            <person name="Moolhuijzen P."/>
            <person name="Goolsby J.A."/>
            <person name="Tidwell J."/>
            <person name="Bellgard S.E."/>
            <person name="Bellgard M.I."/>
        </authorList>
    </citation>
    <scope>NUCLEOTIDE SEQUENCE</scope>
    <source>
        <tissue evidence="1">Shoot tissue taken approximately 20 cm above the soil surface</tissue>
    </source>
</reference>
<sequence length="24" mass="2873">MYYFGLWQSLHVTFSSATANLHIW</sequence>
<accession>A0A0A9BWX2</accession>
<dbReference type="AlphaFoldDB" id="A0A0A9BWX2"/>
<proteinExistence type="predicted"/>
<dbReference type="EMBL" id="GBRH01230084">
    <property type="protein sequence ID" value="JAD67811.1"/>
    <property type="molecule type" value="Transcribed_RNA"/>
</dbReference>
<name>A0A0A9BWX2_ARUDO</name>
<protein>
    <submittedName>
        <fullName evidence="1">Uncharacterized protein</fullName>
    </submittedName>
</protein>
<organism evidence="1">
    <name type="scientific">Arundo donax</name>
    <name type="common">Giant reed</name>
    <name type="synonym">Donax arundinaceus</name>
    <dbReference type="NCBI Taxonomy" id="35708"/>
    <lineage>
        <taxon>Eukaryota</taxon>
        <taxon>Viridiplantae</taxon>
        <taxon>Streptophyta</taxon>
        <taxon>Embryophyta</taxon>
        <taxon>Tracheophyta</taxon>
        <taxon>Spermatophyta</taxon>
        <taxon>Magnoliopsida</taxon>
        <taxon>Liliopsida</taxon>
        <taxon>Poales</taxon>
        <taxon>Poaceae</taxon>
        <taxon>PACMAD clade</taxon>
        <taxon>Arundinoideae</taxon>
        <taxon>Arundineae</taxon>
        <taxon>Arundo</taxon>
    </lineage>
</organism>
<reference evidence="1" key="1">
    <citation type="submission" date="2014-09" db="EMBL/GenBank/DDBJ databases">
        <authorList>
            <person name="Magalhaes I.L.F."/>
            <person name="Oliveira U."/>
            <person name="Santos F.R."/>
            <person name="Vidigal T.H.D.A."/>
            <person name="Brescovit A.D."/>
            <person name="Santos A.J."/>
        </authorList>
    </citation>
    <scope>NUCLEOTIDE SEQUENCE</scope>
    <source>
        <tissue evidence="1">Shoot tissue taken approximately 20 cm above the soil surface</tissue>
    </source>
</reference>
<evidence type="ECO:0000313" key="1">
    <source>
        <dbReference type="EMBL" id="JAD67811.1"/>
    </source>
</evidence>